<reference evidence="2 3" key="1">
    <citation type="submission" date="2024-09" db="EMBL/GenBank/DDBJ databases">
        <title>Itraconazole resistance in Madurella fahalii resulting from another homologue of gene encoding cytochrome P450 14-alpha sterol demethylase (CYP51).</title>
        <authorList>
            <person name="Yoshioka I."/>
            <person name="Fahal A.H."/>
            <person name="Kaneko S."/>
            <person name="Yaguchi T."/>
        </authorList>
    </citation>
    <scope>NUCLEOTIDE SEQUENCE [LARGE SCALE GENOMIC DNA]</scope>
    <source>
        <strain evidence="2 3">IFM 68171</strain>
    </source>
</reference>
<name>A0ABQ0FX08_9PEZI</name>
<feature type="region of interest" description="Disordered" evidence="1">
    <location>
        <begin position="40"/>
        <end position="84"/>
    </location>
</feature>
<dbReference type="Proteomes" id="UP001628179">
    <property type="component" value="Unassembled WGS sequence"/>
</dbReference>
<evidence type="ECO:0000313" key="2">
    <source>
        <dbReference type="EMBL" id="GAB1310037.1"/>
    </source>
</evidence>
<sequence length="84" mass="9591">MTRDCFRKPERDGINTPEQKRTCSPLSMVKSSIGSITRWWRPEQDPRASKPAPEKKYVHTPTHAASSFLKTTTTRSMQSANEIL</sequence>
<feature type="compositionally biased region" description="Polar residues" evidence="1">
    <location>
        <begin position="63"/>
        <end position="84"/>
    </location>
</feature>
<evidence type="ECO:0000256" key="1">
    <source>
        <dbReference type="SAM" id="MobiDB-lite"/>
    </source>
</evidence>
<gene>
    <name evidence="2" type="ORF">MFIFM68171_00247</name>
</gene>
<dbReference type="GeneID" id="98170992"/>
<organism evidence="2 3">
    <name type="scientific">Madurella fahalii</name>
    <dbReference type="NCBI Taxonomy" id="1157608"/>
    <lineage>
        <taxon>Eukaryota</taxon>
        <taxon>Fungi</taxon>
        <taxon>Dikarya</taxon>
        <taxon>Ascomycota</taxon>
        <taxon>Pezizomycotina</taxon>
        <taxon>Sordariomycetes</taxon>
        <taxon>Sordariomycetidae</taxon>
        <taxon>Sordariales</taxon>
        <taxon>Sordariales incertae sedis</taxon>
        <taxon>Madurella</taxon>
    </lineage>
</organism>
<feature type="region of interest" description="Disordered" evidence="1">
    <location>
        <begin position="1"/>
        <end position="28"/>
    </location>
</feature>
<protein>
    <submittedName>
        <fullName evidence="2">Uncharacterized protein</fullName>
    </submittedName>
</protein>
<evidence type="ECO:0000313" key="3">
    <source>
        <dbReference type="Proteomes" id="UP001628179"/>
    </source>
</evidence>
<dbReference type="EMBL" id="BAAFSV010000001">
    <property type="protein sequence ID" value="GAB1310037.1"/>
    <property type="molecule type" value="Genomic_DNA"/>
</dbReference>
<feature type="compositionally biased region" description="Basic and acidic residues" evidence="1">
    <location>
        <begin position="40"/>
        <end position="57"/>
    </location>
</feature>
<feature type="compositionally biased region" description="Basic and acidic residues" evidence="1">
    <location>
        <begin position="1"/>
        <end position="21"/>
    </location>
</feature>
<keyword evidence="3" id="KW-1185">Reference proteome</keyword>
<comment type="caution">
    <text evidence="2">The sequence shown here is derived from an EMBL/GenBank/DDBJ whole genome shotgun (WGS) entry which is preliminary data.</text>
</comment>
<proteinExistence type="predicted"/>
<accession>A0ABQ0FX08</accession>
<dbReference type="RefSeq" id="XP_070911770.1">
    <property type="nucleotide sequence ID" value="XM_071055669.1"/>
</dbReference>